<dbReference type="EMBL" id="FRYL01000038">
    <property type="protein sequence ID" value="SHO81350.1"/>
    <property type="molecule type" value="Genomic_DNA"/>
</dbReference>
<proteinExistence type="predicted"/>
<dbReference type="InterPro" id="IPR007313">
    <property type="entry name" value="FxsA"/>
</dbReference>
<evidence type="ECO:0000313" key="2">
    <source>
        <dbReference type="EMBL" id="SHO81350.1"/>
    </source>
</evidence>
<feature type="transmembrane region" description="Helical" evidence="1">
    <location>
        <begin position="73"/>
        <end position="100"/>
    </location>
</feature>
<dbReference type="AlphaFoldDB" id="A0A1W1EKF7"/>
<dbReference type="NCBIfam" id="NF008528">
    <property type="entry name" value="PRK11463.1-2"/>
    <property type="match status" value="1"/>
</dbReference>
<keyword evidence="1" id="KW-0472">Membrane</keyword>
<keyword evidence="1" id="KW-0812">Transmembrane</keyword>
<dbReference type="GO" id="GO:0016020">
    <property type="term" value="C:membrane"/>
    <property type="evidence" value="ECO:0007669"/>
    <property type="project" value="InterPro"/>
</dbReference>
<organism evidence="2">
    <name type="scientific">hydrothermal vent metagenome</name>
    <dbReference type="NCBI Taxonomy" id="652676"/>
    <lineage>
        <taxon>unclassified sequences</taxon>
        <taxon>metagenomes</taxon>
        <taxon>ecological metagenomes</taxon>
    </lineage>
</organism>
<gene>
    <name evidence="2" type="ORF">MNB_SV-15-916</name>
</gene>
<protein>
    <submittedName>
        <fullName evidence="2">Putative integral memnbrane protein</fullName>
    </submittedName>
</protein>
<feature type="transmembrane region" description="Helical" evidence="1">
    <location>
        <begin position="20"/>
        <end position="42"/>
    </location>
</feature>
<evidence type="ECO:0000256" key="1">
    <source>
        <dbReference type="SAM" id="Phobius"/>
    </source>
</evidence>
<keyword evidence="1" id="KW-1133">Transmembrane helix</keyword>
<accession>A0A1W1EKF7</accession>
<dbReference type="Pfam" id="PF04186">
    <property type="entry name" value="FxsA"/>
    <property type="match status" value="1"/>
</dbReference>
<name>A0A1W1EKF7_9ZZZZ</name>
<reference evidence="2" key="1">
    <citation type="submission" date="2016-10" db="EMBL/GenBank/DDBJ databases">
        <authorList>
            <person name="de Groot N.N."/>
        </authorList>
    </citation>
    <scope>NUCLEOTIDE SEQUENCE</scope>
</reference>
<sequence length="143" mass="15816">MILAFPLFVLELILSIRTGMLIGFGNSILWIISSMLLGLILLKQSHKALLVNINTLSGGQFSLKSFGDASISYLAASVLLIIPGVLSDTLGVILLIYTIYLHLVAKMQPEIKNNNFDNSYNEDIIDVEVMDSNDVKIEKDFIK</sequence>